<reference evidence="1" key="1">
    <citation type="journal article" date="2020" name="mSystems">
        <title>Genome- and Community-Level Interaction Insights into Carbon Utilization and Element Cycling Functions of Hydrothermarchaeota in Hydrothermal Sediment.</title>
        <authorList>
            <person name="Zhou Z."/>
            <person name="Liu Y."/>
            <person name="Xu W."/>
            <person name="Pan J."/>
            <person name="Luo Z.H."/>
            <person name="Li M."/>
        </authorList>
    </citation>
    <scope>NUCLEOTIDE SEQUENCE [LARGE SCALE GENOMIC DNA]</scope>
    <source>
        <strain evidence="1">SpSt-125</strain>
    </source>
</reference>
<comment type="caution">
    <text evidence="1">The sequence shown here is derived from an EMBL/GenBank/DDBJ whole genome shotgun (WGS) entry which is preliminary data.</text>
</comment>
<name>A0A7J2U161_9CREN</name>
<proteinExistence type="predicted"/>
<gene>
    <name evidence="1" type="ORF">ENO26_01710</name>
</gene>
<organism evidence="1">
    <name type="scientific">Ignisphaera aggregans</name>
    <dbReference type="NCBI Taxonomy" id="334771"/>
    <lineage>
        <taxon>Archaea</taxon>
        <taxon>Thermoproteota</taxon>
        <taxon>Thermoprotei</taxon>
        <taxon>Desulfurococcales</taxon>
        <taxon>Desulfurococcaceae</taxon>
        <taxon>Ignisphaera</taxon>
    </lineage>
</organism>
<dbReference type="EMBL" id="DSEU01000008">
    <property type="protein sequence ID" value="HEM66279.1"/>
    <property type="molecule type" value="Genomic_DNA"/>
</dbReference>
<protein>
    <submittedName>
        <fullName evidence="1">Uncharacterized protein</fullName>
    </submittedName>
</protein>
<evidence type="ECO:0000313" key="1">
    <source>
        <dbReference type="EMBL" id="HEM66279.1"/>
    </source>
</evidence>
<dbReference type="AlphaFoldDB" id="A0A7J2U161"/>
<accession>A0A7J2U161</accession>
<sequence>MFKMGILRTLTSAVKIVSSKISSTSSSESKRVGEGVIELANNRMRTGFITCVPVIAGPIGPVCYERDKDGYIKAI</sequence>